<dbReference type="PANTHER" id="PTHR34047">
    <property type="entry name" value="NUCLEAR INTRON MATURASE 1, MITOCHONDRIAL-RELATED"/>
    <property type="match status" value="1"/>
</dbReference>
<evidence type="ECO:0000313" key="3">
    <source>
        <dbReference type="EMBL" id="BDS09581.1"/>
    </source>
</evidence>
<accession>A0A915VKB6</accession>
<keyword evidence="3" id="KW-0695">RNA-directed DNA polymerase</keyword>
<keyword evidence="4" id="KW-1185">Reference proteome</keyword>
<feature type="domain" description="Reverse transcriptase" evidence="2">
    <location>
        <begin position="1"/>
        <end position="314"/>
    </location>
</feature>
<dbReference type="InterPro" id="IPR051083">
    <property type="entry name" value="GrpII_Intron_Splice-Mob/Def"/>
</dbReference>
<dbReference type="RefSeq" id="WP_264790956.1">
    <property type="nucleotide sequence ID" value="NZ_AP026867.1"/>
</dbReference>
<dbReference type="EMBL" id="AP026867">
    <property type="protein sequence ID" value="BDS09581.1"/>
    <property type="molecule type" value="Genomic_DNA"/>
</dbReference>
<organism evidence="3 4">
    <name type="scientific">Aureispira anguillae</name>
    <dbReference type="NCBI Taxonomy" id="2864201"/>
    <lineage>
        <taxon>Bacteria</taxon>
        <taxon>Pseudomonadati</taxon>
        <taxon>Bacteroidota</taxon>
        <taxon>Saprospiria</taxon>
        <taxon>Saprospirales</taxon>
        <taxon>Saprospiraceae</taxon>
        <taxon>Aureispira</taxon>
    </lineage>
</organism>
<dbReference type="InterPro" id="IPR000477">
    <property type="entry name" value="RT_dom"/>
</dbReference>
<reference evidence="3" key="1">
    <citation type="submission" date="2022-09" db="EMBL/GenBank/DDBJ databases">
        <title>Aureispira anguillicida sp. nov., isolated from Leptocephalus of Japanese eel Anguilla japonica.</title>
        <authorList>
            <person name="Yuasa K."/>
            <person name="Mekata T."/>
            <person name="Ikunari K."/>
        </authorList>
    </citation>
    <scope>NUCLEOTIDE SEQUENCE</scope>
    <source>
        <strain evidence="3">EL160426</strain>
    </source>
</reference>
<sequence>MVLEKYFNCDNLKLAWERMLRWSDSTIKDHWGISVFEANLDDNLGRLSNKLINNQYEPIRPQKFYVPKSSGTQRTKTILMIEDAIVYQAIVNIIAYENYDKIEEFYLCVFGNVLNEEVKFGENLISNKSDLKSPPSYFFYKPYLNLYNEFSNFVNGVILDDEVNYKLETDITGFFDSIPHFSLLEKLNKDYFVEEDILELLSLLLNCWSGTKSNMTIGVGIPQGPGPSHFLANILLYDLDEYFMEKMNFDETIYYCRYMDDIRIYSSDTRELRDCLMYLDTYLKGFALSINSSKTSIREIVDRKNDDSIIDFHVDYKATDMEVSKFLKKLYEEHNLTSEFYFKENKSSSNLTENESAKELKQVEGKENVIKFWKDEINDVEDILLNSFENKDGSLSIPLTNVTSDRFFVNLSYRYRIAIRSIKEQDADIEEIDYSKTSNYWLFLIKEYPWRANYFCLVLNEFPSLPELKQHLISLVEEFEAYEWITHHLFLTLSIKQVFTDDELKSLLYTFGHLTDYAKLGLYKLLIAKLESDDVDELIDVSIKKEPNAYLRKTLMRIYMDRKRGKLELEPMLNSFGL</sequence>
<evidence type="ECO:0000256" key="1">
    <source>
        <dbReference type="ARBA" id="ARBA00034120"/>
    </source>
</evidence>
<evidence type="ECO:0000259" key="2">
    <source>
        <dbReference type="PROSITE" id="PS50878"/>
    </source>
</evidence>
<comment type="similarity">
    <text evidence="1">Belongs to the bacterial reverse transcriptase family.</text>
</comment>
<dbReference type="Proteomes" id="UP001060919">
    <property type="component" value="Chromosome"/>
</dbReference>
<protein>
    <submittedName>
        <fullName evidence="3">RNA-directed DNA polymerase</fullName>
    </submittedName>
</protein>
<gene>
    <name evidence="3" type="ORF">AsAng_0002850</name>
</gene>
<keyword evidence="3" id="KW-0548">Nucleotidyltransferase</keyword>
<dbReference type="PANTHER" id="PTHR34047:SF8">
    <property type="entry name" value="PROTEIN YKFC"/>
    <property type="match status" value="1"/>
</dbReference>
<dbReference type="PROSITE" id="PS50878">
    <property type="entry name" value="RT_POL"/>
    <property type="match status" value="1"/>
</dbReference>
<dbReference type="SUPFAM" id="SSF56672">
    <property type="entry name" value="DNA/RNA polymerases"/>
    <property type="match status" value="1"/>
</dbReference>
<dbReference type="CDD" id="cd01646">
    <property type="entry name" value="RT_Bac_retron_I"/>
    <property type="match status" value="1"/>
</dbReference>
<dbReference type="KEGG" id="aup:AsAng_0002850"/>
<evidence type="ECO:0000313" key="4">
    <source>
        <dbReference type="Proteomes" id="UP001060919"/>
    </source>
</evidence>
<name>A0A915VKB6_9BACT</name>
<dbReference type="Pfam" id="PF00078">
    <property type="entry name" value="RVT_1"/>
    <property type="match status" value="1"/>
</dbReference>
<proteinExistence type="inferred from homology"/>
<dbReference type="GO" id="GO:0003964">
    <property type="term" value="F:RNA-directed DNA polymerase activity"/>
    <property type="evidence" value="ECO:0007669"/>
    <property type="project" value="UniProtKB-KW"/>
</dbReference>
<dbReference type="InterPro" id="IPR043502">
    <property type="entry name" value="DNA/RNA_pol_sf"/>
</dbReference>
<keyword evidence="3" id="KW-0808">Transferase</keyword>
<dbReference type="AlphaFoldDB" id="A0A915VKB6"/>